<dbReference type="SMART" id="SM00355">
    <property type="entry name" value="ZnF_C2H2"/>
    <property type="match status" value="3"/>
</dbReference>
<protein>
    <recommendedName>
        <fullName evidence="2">C2H2-type domain-containing protein</fullName>
    </recommendedName>
</protein>
<feature type="compositionally biased region" description="Basic and acidic residues" evidence="1">
    <location>
        <begin position="617"/>
        <end position="629"/>
    </location>
</feature>
<proteinExistence type="predicted"/>
<accession>A0A6A6I3P1</accession>
<dbReference type="RefSeq" id="XP_033679214.1">
    <property type="nucleotide sequence ID" value="XM_033836548.1"/>
</dbReference>
<dbReference type="InterPro" id="IPR021109">
    <property type="entry name" value="Peptidase_aspartic_dom_sf"/>
</dbReference>
<dbReference type="InterPro" id="IPR036236">
    <property type="entry name" value="Znf_C2H2_sf"/>
</dbReference>
<feature type="compositionally biased region" description="Acidic residues" evidence="1">
    <location>
        <begin position="1"/>
        <end position="11"/>
    </location>
</feature>
<dbReference type="SUPFAM" id="SSF57667">
    <property type="entry name" value="beta-beta-alpha zinc fingers"/>
    <property type="match status" value="1"/>
</dbReference>
<evidence type="ECO:0000313" key="4">
    <source>
        <dbReference type="Proteomes" id="UP000800094"/>
    </source>
</evidence>
<dbReference type="GeneID" id="54589878"/>
<dbReference type="Proteomes" id="UP000800094">
    <property type="component" value="Unassembled WGS sequence"/>
</dbReference>
<dbReference type="GO" id="GO:0005634">
    <property type="term" value="C:nucleus"/>
    <property type="evidence" value="ECO:0007669"/>
    <property type="project" value="TreeGrafter"/>
</dbReference>
<organism evidence="3 4">
    <name type="scientific">Trematosphaeria pertusa</name>
    <dbReference type="NCBI Taxonomy" id="390896"/>
    <lineage>
        <taxon>Eukaryota</taxon>
        <taxon>Fungi</taxon>
        <taxon>Dikarya</taxon>
        <taxon>Ascomycota</taxon>
        <taxon>Pezizomycotina</taxon>
        <taxon>Dothideomycetes</taxon>
        <taxon>Pleosporomycetidae</taxon>
        <taxon>Pleosporales</taxon>
        <taxon>Massarineae</taxon>
        <taxon>Trematosphaeriaceae</taxon>
        <taxon>Trematosphaeria</taxon>
    </lineage>
</organism>
<feature type="domain" description="C2H2-type" evidence="2">
    <location>
        <begin position="528"/>
        <end position="553"/>
    </location>
</feature>
<dbReference type="InterPro" id="IPR051061">
    <property type="entry name" value="Zinc_finger_trans_reg"/>
</dbReference>
<dbReference type="PANTHER" id="PTHR46179:SF19">
    <property type="entry name" value="C2H2 FINGER DOMAIN TRANSCRIPTION FACTOR (EUROFUNG)-RELATED"/>
    <property type="match status" value="1"/>
</dbReference>
<feature type="domain" description="C2H2-type" evidence="2">
    <location>
        <begin position="593"/>
        <end position="618"/>
    </location>
</feature>
<dbReference type="GO" id="GO:0006357">
    <property type="term" value="P:regulation of transcription by RNA polymerase II"/>
    <property type="evidence" value="ECO:0007669"/>
    <property type="project" value="TreeGrafter"/>
</dbReference>
<sequence length="652" mass="72518">MDPGDYYDPDDAIPRSPGLPPISYSDLDIKTSPSLDSPHWLPSDLDQVPLDFDENHWRNTRLSFKIGLDWNVSASLLLNGLTPDRPDIVQSILESDQSRRAGNYQQWCNWNGKRIYLNAPDDFIRPPPPAKKLHTIGSKISGSQRRHATRLGLPLRLNARDGPATVLACPDSGSEENIIAEDLARLLGYTDYEAVPLNKQFLLANGKIVESKGQIITYCWFGKETDQMSTPMACSFYVLSNLVSPLILGMEFLEKTKTLTEHRDRLVRVPARPTQVLQVCSVGRPRNHLLCHLDEELTLAVPDSGSEVNLMSPRFASERSLQVQAKEELIQMADGSLAVTSGSLQVNLAVRDPICCESTLPKQTIVLVEFLLLEDLTHDILIGEHSLDKLKVFTESQHSLLAVSDATGPARLNRIRHFGAIDRALAWVVRKLGSRTAQQRANSSLSSTNLTDSLEDQRENDRREREAARIATLPEAFQGNAIAIEAQRQAEYELRTSVAVPDANADASVVPTLETNSLQTRAEASQIFRCGHPGCNAPPFQTQYLLNCHADIHTQLRPYFCSVSGCPRAAGGKGFKRKTEMIRHSLGHKSSGYVCPFCLDSDHRYSRPDNLKTHVRLHHADKDQNDPQLRRALARKLPPLTPSRGRPGQASP</sequence>
<name>A0A6A6I3P1_9PLEO</name>
<feature type="compositionally biased region" description="Low complexity" evidence="1">
    <location>
        <begin position="442"/>
        <end position="452"/>
    </location>
</feature>
<keyword evidence="4" id="KW-1185">Reference proteome</keyword>
<feature type="region of interest" description="Disordered" evidence="1">
    <location>
        <begin position="617"/>
        <end position="652"/>
    </location>
</feature>
<reference evidence="3" key="1">
    <citation type="journal article" date="2020" name="Stud. Mycol.">
        <title>101 Dothideomycetes genomes: a test case for predicting lifestyles and emergence of pathogens.</title>
        <authorList>
            <person name="Haridas S."/>
            <person name="Albert R."/>
            <person name="Binder M."/>
            <person name="Bloem J."/>
            <person name="Labutti K."/>
            <person name="Salamov A."/>
            <person name="Andreopoulos B."/>
            <person name="Baker S."/>
            <person name="Barry K."/>
            <person name="Bills G."/>
            <person name="Bluhm B."/>
            <person name="Cannon C."/>
            <person name="Castanera R."/>
            <person name="Culley D."/>
            <person name="Daum C."/>
            <person name="Ezra D."/>
            <person name="Gonzalez J."/>
            <person name="Henrissat B."/>
            <person name="Kuo A."/>
            <person name="Liang C."/>
            <person name="Lipzen A."/>
            <person name="Lutzoni F."/>
            <person name="Magnuson J."/>
            <person name="Mondo S."/>
            <person name="Nolan M."/>
            <person name="Ohm R."/>
            <person name="Pangilinan J."/>
            <person name="Park H.-J."/>
            <person name="Ramirez L."/>
            <person name="Alfaro M."/>
            <person name="Sun H."/>
            <person name="Tritt A."/>
            <person name="Yoshinaga Y."/>
            <person name="Zwiers L.-H."/>
            <person name="Turgeon B."/>
            <person name="Goodwin S."/>
            <person name="Spatafora J."/>
            <person name="Crous P."/>
            <person name="Grigoriev I."/>
        </authorList>
    </citation>
    <scope>NUCLEOTIDE SEQUENCE</scope>
    <source>
        <strain evidence="3">CBS 122368</strain>
    </source>
</reference>
<dbReference type="InterPro" id="IPR013087">
    <property type="entry name" value="Znf_C2H2_type"/>
</dbReference>
<dbReference type="EMBL" id="ML987203">
    <property type="protein sequence ID" value="KAF2244210.1"/>
    <property type="molecule type" value="Genomic_DNA"/>
</dbReference>
<dbReference type="AlphaFoldDB" id="A0A6A6I3P1"/>
<gene>
    <name evidence="3" type="ORF">BU26DRAFT_95910</name>
</gene>
<evidence type="ECO:0000256" key="1">
    <source>
        <dbReference type="SAM" id="MobiDB-lite"/>
    </source>
</evidence>
<dbReference type="PANTHER" id="PTHR46179">
    <property type="entry name" value="ZINC FINGER PROTEIN"/>
    <property type="match status" value="1"/>
</dbReference>
<feature type="domain" description="C2H2-type" evidence="2">
    <location>
        <begin position="559"/>
        <end position="588"/>
    </location>
</feature>
<dbReference type="Gene3D" id="2.40.70.10">
    <property type="entry name" value="Acid Proteases"/>
    <property type="match status" value="2"/>
</dbReference>
<feature type="compositionally biased region" description="Basic and acidic residues" evidence="1">
    <location>
        <begin position="455"/>
        <end position="465"/>
    </location>
</feature>
<dbReference type="Gene3D" id="3.30.160.60">
    <property type="entry name" value="Classic Zinc Finger"/>
    <property type="match status" value="2"/>
</dbReference>
<feature type="region of interest" description="Disordered" evidence="1">
    <location>
        <begin position="439"/>
        <end position="465"/>
    </location>
</feature>
<evidence type="ECO:0000259" key="2">
    <source>
        <dbReference type="SMART" id="SM00355"/>
    </source>
</evidence>
<dbReference type="OrthoDB" id="6079484at2759"/>
<dbReference type="CDD" id="cd00303">
    <property type="entry name" value="retropepsin_like"/>
    <property type="match status" value="2"/>
</dbReference>
<feature type="region of interest" description="Disordered" evidence="1">
    <location>
        <begin position="1"/>
        <end position="20"/>
    </location>
</feature>
<evidence type="ECO:0000313" key="3">
    <source>
        <dbReference type="EMBL" id="KAF2244210.1"/>
    </source>
</evidence>